<feature type="compositionally biased region" description="Basic and acidic residues" evidence="1">
    <location>
        <begin position="560"/>
        <end position="597"/>
    </location>
</feature>
<feature type="region of interest" description="Disordered" evidence="1">
    <location>
        <begin position="312"/>
        <end position="1253"/>
    </location>
</feature>
<feature type="compositionally biased region" description="Basic and acidic residues" evidence="1">
    <location>
        <begin position="1094"/>
        <end position="1109"/>
    </location>
</feature>
<feature type="compositionally biased region" description="Basic and acidic residues" evidence="1">
    <location>
        <begin position="445"/>
        <end position="511"/>
    </location>
</feature>
<dbReference type="STRING" id="139420.A0A371CKN1"/>
<feature type="compositionally biased region" description="Basic and acidic residues" evidence="1">
    <location>
        <begin position="916"/>
        <end position="963"/>
    </location>
</feature>
<feature type="compositionally biased region" description="Low complexity" evidence="1">
    <location>
        <begin position="847"/>
        <end position="856"/>
    </location>
</feature>
<feature type="compositionally biased region" description="Basic and acidic residues" evidence="1">
    <location>
        <begin position="739"/>
        <end position="765"/>
    </location>
</feature>
<feature type="compositionally biased region" description="Basic and acidic residues" evidence="1">
    <location>
        <begin position="410"/>
        <end position="433"/>
    </location>
</feature>
<feature type="compositionally biased region" description="Pro residues" evidence="1">
    <location>
        <begin position="1167"/>
        <end position="1179"/>
    </location>
</feature>
<sequence length="1253" mass="140814">MRGGVGHDHRICRRWDKLGRVTSASGEHFDAPTLTGSGRDPIAERCGSPALLALPYAARRISCLTSSLLSPLLSGAPAGTVSHGASGPSAILSLAKWSAKYFVDPQMATRQNKKRKGRNPLPRERTVTTLTDGTDGPFISSPVDDYPSASLMSSPFAVSTPITTAAQPPGISPAPFPIPPFSAPFSYSFSHIPPVMSSIGGPFQQQHPQPQFFLPATQQQSPVLNQSQQQLPPGENDLEILERLKETIKNNHHEFFRPVPQPAALASIYLGTKSLSAPSHVPPHPEQVPTDPSPPGLTLTVQDAPKLHADALSAHPSTSPTVVVQPTPDLRDVSRKPPHRLSVSESPKTNATSPVKRYDSTANAVSAAPPSKIERPEASPRMGPPASIGRPGEIVQSPVSSVPAKIPPPDSKEDLRPKDSTYARGYDDRDRPSISDSRGPPPRSRSIDRERERERERSRDRDYDRDRDRRLDYNRYRDDRRPDDRRPPAPKDRRYEARYTPARGRDERNPESRPPPRNLGEERAIIRPPANASVPPVTEDRTTRPPPADDRRAPLSPPNAERRPSDDRRLPPPAERMDRLEDRRPLPPVDRLEDRRPMPPPVIERPDDRRPLPPPVLDRPDDRRPSTLDRPDDRRRPPSPAGSDRSRRPLPLDERRPPPLPSRALSVERTVRHPDDRRPPVPPVGDRPLTHDDRRPPAPSAVPDRPARPEDRRQPVLEERISRAPVPASIESVPARPPLAEERSARPTQADERNVRPVPLEERISRVPSLQERLSYPPPARPDDKPAPRLEERLGRPATQPPSLEERLSNPPASDTRPLRPPPDDRPARLPPPADRSVGRADDRSVLAEPARVPPAAERPPLAPEDRHYTPAGAGRFPRPPSPAVSDRGAPPRSYRASSVARDDSRSYRPPSPARSEYRPAGELRDRVDRPPYRPEPDKYPADRDRRPDPMDVDPPRFSDRTSYRRPSPPPADAYAPPRDRTWVPAGEAPPYRDSDRDPPPRRPPPGDTHGYTREWREGDRERPYGDDYDRSWDRSRDYDRDGRFPDRDPAWETREERDRRPPYPPPPPDVAPASSRPYEPQRPLSSRLSDAYPDDRGYSRDVDRDRGRFPPNDPLPFSRVRPRSPSPVRRSTADDDLRPPLKRAREDPYPSGGYYPPGDEPRRPSDFPPPRLRTPPPSGGGYYDDPRYNTSPGAPPRDRDFLDRERDVGYAYDRRADLRDPPGRLPPPRSPPPYGRSAYDRDDRRYSIPPRP</sequence>
<accession>A0A371CKN1</accession>
<evidence type="ECO:0000313" key="2">
    <source>
        <dbReference type="EMBL" id="RDX40841.1"/>
    </source>
</evidence>
<feature type="compositionally biased region" description="Basic and acidic residues" evidence="1">
    <location>
        <begin position="781"/>
        <end position="795"/>
    </location>
</feature>
<name>A0A371CKN1_9APHY</name>
<evidence type="ECO:0000256" key="1">
    <source>
        <dbReference type="SAM" id="MobiDB-lite"/>
    </source>
</evidence>
<protein>
    <submittedName>
        <fullName evidence="2">Uncharacterized protein</fullName>
    </submittedName>
</protein>
<feature type="compositionally biased region" description="Basic and acidic residues" evidence="1">
    <location>
        <begin position="837"/>
        <end position="846"/>
    </location>
</feature>
<feature type="compositionally biased region" description="Basic and acidic residues" evidence="1">
    <location>
        <begin position="1197"/>
        <end position="1223"/>
    </location>
</feature>
<feature type="compositionally biased region" description="Basic and acidic residues" evidence="1">
    <location>
        <begin position="1011"/>
        <end position="1062"/>
    </location>
</feature>
<proteinExistence type="predicted"/>
<feature type="compositionally biased region" description="Basic and acidic residues" evidence="1">
    <location>
        <begin position="1132"/>
        <end position="1149"/>
    </location>
</feature>
<dbReference type="EMBL" id="KZ857534">
    <property type="protein sequence ID" value="RDX40841.1"/>
    <property type="molecule type" value="Genomic_DNA"/>
</dbReference>
<dbReference type="Proteomes" id="UP000256964">
    <property type="component" value="Unassembled WGS sequence"/>
</dbReference>
<organism evidence="2 3">
    <name type="scientific">Lentinus brumalis</name>
    <dbReference type="NCBI Taxonomy" id="2498619"/>
    <lineage>
        <taxon>Eukaryota</taxon>
        <taxon>Fungi</taxon>
        <taxon>Dikarya</taxon>
        <taxon>Basidiomycota</taxon>
        <taxon>Agaricomycotina</taxon>
        <taxon>Agaricomycetes</taxon>
        <taxon>Polyporales</taxon>
        <taxon>Polyporaceae</taxon>
        <taxon>Lentinus</taxon>
    </lineage>
</organism>
<feature type="compositionally biased region" description="Basic and acidic residues" evidence="1">
    <location>
        <begin position="991"/>
        <end position="1001"/>
    </location>
</feature>
<dbReference type="OrthoDB" id="3184410at2759"/>
<feature type="compositionally biased region" description="Basic and acidic residues" evidence="1">
    <location>
        <begin position="705"/>
        <end position="722"/>
    </location>
</feature>
<evidence type="ECO:0000313" key="3">
    <source>
        <dbReference type="Proteomes" id="UP000256964"/>
    </source>
</evidence>
<dbReference type="AlphaFoldDB" id="A0A371CKN1"/>
<feature type="compositionally biased region" description="Basic and acidic residues" evidence="1">
    <location>
        <begin position="618"/>
        <end position="636"/>
    </location>
</feature>
<reference evidence="2 3" key="1">
    <citation type="journal article" date="2018" name="Biotechnol. Biofuels">
        <title>Integrative visual omics of the white-rot fungus Polyporus brumalis exposes the biotechnological potential of its oxidative enzymes for delignifying raw plant biomass.</title>
        <authorList>
            <person name="Miyauchi S."/>
            <person name="Rancon A."/>
            <person name="Drula E."/>
            <person name="Hage H."/>
            <person name="Chaduli D."/>
            <person name="Favel A."/>
            <person name="Grisel S."/>
            <person name="Henrissat B."/>
            <person name="Herpoel-Gimbert I."/>
            <person name="Ruiz-Duenas F.J."/>
            <person name="Chevret D."/>
            <person name="Hainaut M."/>
            <person name="Lin J."/>
            <person name="Wang M."/>
            <person name="Pangilinan J."/>
            <person name="Lipzen A."/>
            <person name="Lesage-Meessen L."/>
            <person name="Navarro D."/>
            <person name="Riley R."/>
            <person name="Grigoriev I.V."/>
            <person name="Zhou S."/>
            <person name="Raouche S."/>
            <person name="Rosso M.N."/>
        </authorList>
    </citation>
    <scope>NUCLEOTIDE SEQUENCE [LARGE SCALE GENOMIC DNA]</scope>
    <source>
        <strain evidence="2 3">BRFM 1820</strain>
    </source>
</reference>
<feature type="compositionally biased region" description="Basic and acidic residues" evidence="1">
    <location>
        <begin position="644"/>
        <end position="657"/>
    </location>
</feature>
<feature type="compositionally biased region" description="Pro residues" evidence="1">
    <location>
        <begin position="280"/>
        <end position="295"/>
    </location>
</feature>
<feature type="compositionally biased region" description="Pro residues" evidence="1">
    <location>
        <begin position="1224"/>
        <end position="1235"/>
    </location>
</feature>
<feature type="compositionally biased region" description="Basic and acidic residues" evidence="1">
    <location>
        <begin position="669"/>
        <end position="679"/>
    </location>
</feature>
<gene>
    <name evidence="2" type="ORF">OH76DRAFT_1561908</name>
</gene>
<feature type="region of interest" description="Disordered" evidence="1">
    <location>
        <begin position="276"/>
        <end position="297"/>
    </location>
</feature>
<feature type="region of interest" description="Disordered" evidence="1">
    <location>
        <begin position="108"/>
        <end position="140"/>
    </location>
</feature>
<feature type="compositionally biased region" description="Polar residues" evidence="1">
    <location>
        <begin position="315"/>
        <end position="324"/>
    </location>
</feature>
<feature type="compositionally biased region" description="Polar residues" evidence="1">
    <location>
        <begin position="343"/>
        <end position="353"/>
    </location>
</feature>
<keyword evidence="3" id="KW-1185">Reference proteome</keyword>
<feature type="compositionally biased region" description="Basic and acidic residues" evidence="1">
    <location>
        <begin position="538"/>
        <end position="553"/>
    </location>
</feature>